<dbReference type="SUPFAM" id="SSF46894">
    <property type="entry name" value="C-terminal effector domain of the bipartite response regulators"/>
    <property type="match status" value="1"/>
</dbReference>
<keyword evidence="2" id="KW-0805">Transcription regulation</keyword>
<dbReference type="CDD" id="cd06170">
    <property type="entry name" value="LuxR_C_like"/>
    <property type="match status" value="1"/>
</dbReference>
<accession>A0A895XLW1</accession>
<dbReference type="InterPro" id="IPR011006">
    <property type="entry name" value="CheY-like_superfamily"/>
</dbReference>
<dbReference type="SMART" id="SM00448">
    <property type="entry name" value="REC"/>
    <property type="match status" value="1"/>
</dbReference>
<keyword evidence="9" id="KW-1185">Reference proteome</keyword>
<evidence type="ECO:0000259" key="6">
    <source>
        <dbReference type="PROSITE" id="PS50043"/>
    </source>
</evidence>
<keyword evidence="1 5" id="KW-0597">Phosphoprotein</keyword>
<dbReference type="PANTHER" id="PTHR43214:SF24">
    <property type="entry name" value="TRANSCRIPTIONAL REGULATORY PROTEIN NARL-RELATED"/>
    <property type="match status" value="1"/>
</dbReference>
<dbReference type="GO" id="GO:0006355">
    <property type="term" value="P:regulation of DNA-templated transcription"/>
    <property type="evidence" value="ECO:0007669"/>
    <property type="project" value="InterPro"/>
</dbReference>
<organism evidence="8 9">
    <name type="scientific">Natronoglycomyces albus</name>
    <dbReference type="NCBI Taxonomy" id="2811108"/>
    <lineage>
        <taxon>Bacteria</taxon>
        <taxon>Bacillati</taxon>
        <taxon>Actinomycetota</taxon>
        <taxon>Actinomycetes</taxon>
        <taxon>Glycomycetales</taxon>
        <taxon>Glycomycetaceae</taxon>
        <taxon>Natronoglycomyces</taxon>
    </lineage>
</organism>
<dbReference type="Pfam" id="PF00196">
    <property type="entry name" value="GerE"/>
    <property type="match status" value="1"/>
</dbReference>
<dbReference type="GO" id="GO:0003677">
    <property type="term" value="F:DNA binding"/>
    <property type="evidence" value="ECO:0007669"/>
    <property type="project" value="UniProtKB-KW"/>
</dbReference>
<dbReference type="PRINTS" id="PR00038">
    <property type="entry name" value="HTHLUXR"/>
</dbReference>
<dbReference type="InterPro" id="IPR039420">
    <property type="entry name" value="WalR-like"/>
</dbReference>
<name>A0A895XLW1_9ACTN</name>
<dbReference type="InterPro" id="IPR001789">
    <property type="entry name" value="Sig_transdc_resp-reg_receiver"/>
</dbReference>
<reference evidence="8" key="1">
    <citation type="submission" date="2021-02" db="EMBL/GenBank/DDBJ databases">
        <title>Natronoglycomyces albus gen. nov., sp. nov, a haloalkaliphilic actinobacterium from a soda solonchak soil.</title>
        <authorList>
            <person name="Sorokin D.Y."/>
            <person name="Khijniak T.V."/>
            <person name="Zakharycheva A.P."/>
            <person name="Boueva O.V."/>
            <person name="Ariskina E.V."/>
            <person name="Hahnke R.L."/>
            <person name="Bunk B."/>
            <person name="Sproer C."/>
            <person name="Schumann P."/>
            <person name="Evtushenko L.I."/>
            <person name="Kublanov I.V."/>
        </authorList>
    </citation>
    <scope>NUCLEOTIDE SEQUENCE</scope>
    <source>
        <strain evidence="8">DSM 106290</strain>
    </source>
</reference>
<evidence type="ECO:0000313" key="9">
    <source>
        <dbReference type="Proteomes" id="UP000662939"/>
    </source>
</evidence>
<evidence type="ECO:0000256" key="5">
    <source>
        <dbReference type="PROSITE-ProRule" id="PRU00169"/>
    </source>
</evidence>
<keyword evidence="3" id="KW-0238">DNA-binding</keyword>
<dbReference type="Gene3D" id="3.40.50.2300">
    <property type="match status" value="1"/>
</dbReference>
<dbReference type="GO" id="GO:0000160">
    <property type="term" value="P:phosphorelay signal transduction system"/>
    <property type="evidence" value="ECO:0007669"/>
    <property type="project" value="InterPro"/>
</dbReference>
<dbReference type="KEGG" id="nav:JQS30_08915"/>
<feature type="modified residue" description="4-aspartylphosphate" evidence="5">
    <location>
        <position position="55"/>
    </location>
</feature>
<dbReference type="Pfam" id="PF00072">
    <property type="entry name" value="Response_reg"/>
    <property type="match status" value="1"/>
</dbReference>
<dbReference type="PROSITE" id="PS50043">
    <property type="entry name" value="HTH_LUXR_2"/>
    <property type="match status" value="1"/>
</dbReference>
<keyword evidence="4" id="KW-0804">Transcription</keyword>
<dbReference type="InterPro" id="IPR058245">
    <property type="entry name" value="NreC/VraR/RcsB-like_REC"/>
</dbReference>
<dbReference type="InterPro" id="IPR000792">
    <property type="entry name" value="Tscrpt_reg_LuxR_C"/>
</dbReference>
<sequence>MTIRVLLADDQEAIRSAFRMVIDAQPDMSVIAEAADGHSALSQARQIEPDVILADIRMPGMDGLELTSALAGPDIEKPMKVVVVTTFDLDSYVYAALRGGACGFLLKRSGPTLMVEAIRAAVAGDSLISPQVTVRLLRHLREGATAGPALTSLTDRELEVTRLVAQGLSNSEIAQALFISAGTAKNHLANIQQKLRVRNRVEVAGWAWSQGIASAR</sequence>
<evidence type="ECO:0000256" key="4">
    <source>
        <dbReference type="ARBA" id="ARBA00023163"/>
    </source>
</evidence>
<protein>
    <submittedName>
        <fullName evidence="8">Response regulator transcription factor</fullName>
    </submittedName>
</protein>
<feature type="domain" description="HTH luxR-type" evidence="6">
    <location>
        <begin position="146"/>
        <end position="211"/>
    </location>
</feature>
<feature type="domain" description="Response regulatory" evidence="7">
    <location>
        <begin position="4"/>
        <end position="122"/>
    </location>
</feature>
<evidence type="ECO:0000259" key="7">
    <source>
        <dbReference type="PROSITE" id="PS50110"/>
    </source>
</evidence>
<proteinExistence type="predicted"/>
<evidence type="ECO:0000256" key="1">
    <source>
        <dbReference type="ARBA" id="ARBA00022553"/>
    </source>
</evidence>
<dbReference type="SUPFAM" id="SSF52172">
    <property type="entry name" value="CheY-like"/>
    <property type="match status" value="1"/>
</dbReference>
<dbReference type="PANTHER" id="PTHR43214">
    <property type="entry name" value="TWO-COMPONENT RESPONSE REGULATOR"/>
    <property type="match status" value="1"/>
</dbReference>
<evidence type="ECO:0000256" key="3">
    <source>
        <dbReference type="ARBA" id="ARBA00023125"/>
    </source>
</evidence>
<dbReference type="CDD" id="cd17535">
    <property type="entry name" value="REC_NarL-like"/>
    <property type="match status" value="1"/>
</dbReference>
<dbReference type="SMART" id="SM00421">
    <property type="entry name" value="HTH_LUXR"/>
    <property type="match status" value="1"/>
</dbReference>
<dbReference type="Proteomes" id="UP000662939">
    <property type="component" value="Chromosome"/>
</dbReference>
<evidence type="ECO:0000256" key="2">
    <source>
        <dbReference type="ARBA" id="ARBA00023015"/>
    </source>
</evidence>
<dbReference type="AlphaFoldDB" id="A0A895XLW1"/>
<evidence type="ECO:0000313" key="8">
    <source>
        <dbReference type="EMBL" id="QSB03945.1"/>
    </source>
</evidence>
<dbReference type="InterPro" id="IPR016032">
    <property type="entry name" value="Sig_transdc_resp-reg_C-effctor"/>
</dbReference>
<dbReference type="RefSeq" id="WP_213169943.1">
    <property type="nucleotide sequence ID" value="NZ_CP070496.1"/>
</dbReference>
<gene>
    <name evidence="8" type="ORF">JQS30_08915</name>
</gene>
<dbReference type="PROSITE" id="PS50110">
    <property type="entry name" value="RESPONSE_REGULATORY"/>
    <property type="match status" value="1"/>
</dbReference>
<dbReference type="EMBL" id="CP070496">
    <property type="protein sequence ID" value="QSB03945.1"/>
    <property type="molecule type" value="Genomic_DNA"/>
</dbReference>